<dbReference type="Pfam" id="PF00067">
    <property type="entry name" value="p450"/>
    <property type="match status" value="1"/>
</dbReference>
<reference evidence="9" key="1">
    <citation type="journal article" date="2020" name="Stud. Mycol.">
        <title>101 Dothideomycetes genomes: a test case for predicting lifestyles and emergence of pathogens.</title>
        <authorList>
            <person name="Haridas S."/>
            <person name="Albert R."/>
            <person name="Binder M."/>
            <person name="Bloem J."/>
            <person name="Labutti K."/>
            <person name="Salamov A."/>
            <person name="Andreopoulos B."/>
            <person name="Baker S."/>
            <person name="Barry K."/>
            <person name="Bills G."/>
            <person name="Bluhm B."/>
            <person name="Cannon C."/>
            <person name="Castanera R."/>
            <person name="Culley D."/>
            <person name="Daum C."/>
            <person name="Ezra D."/>
            <person name="Gonzalez J."/>
            <person name="Henrissat B."/>
            <person name="Kuo A."/>
            <person name="Liang C."/>
            <person name="Lipzen A."/>
            <person name="Lutzoni F."/>
            <person name="Magnuson J."/>
            <person name="Mondo S."/>
            <person name="Nolan M."/>
            <person name="Ohm R."/>
            <person name="Pangilinan J."/>
            <person name="Park H.-J."/>
            <person name="Ramirez L."/>
            <person name="Alfaro M."/>
            <person name="Sun H."/>
            <person name="Tritt A."/>
            <person name="Yoshinaga Y."/>
            <person name="Zwiers L.-H."/>
            <person name="Turgeon B."/>
            <person name="Goodwin S."/>
            <person name="Spatafora J."/>
            <person name="Crous P."/>
            <person name="Grigoriev I."/>
        </authorList>
    </citation>
    <scope>NUCLEOTIDE SEQUENCE</scope>
    <source>
        <strain evidence="9">Tuck. ex Michener</strain>
    </source>
</reference>
<name>A0A6A6HIB6_VIRVR</name>
<evidence type="ECO:0000313" key="9">
    <source>
        <dbReference type="EMBL" id="KAF2237884.1"/>
    </source>
</evidence>
<dbReference type="GO" id="GO:0004497">
    <property type="term" value="F:monooxygenase activity"/>
    <property type="evidence" value="ECO:0007669"/>
    <property type="project" value="UniProtKB-KW"/>
</dbReference>
<sequence length="501" mass="57236">MDGRGFALVTLIGFATYLISGAIYRLFCHPLSRFPGPKLAALTTLYEGYYDVIKAGSYIFQIGKMHDQYGPIVRVGPNEVHILDPTYYDTLYSKTNRWDKYDWFYSMMGNPQATFATINADVHRIRRGALNPFFSAQAVGRLRSTMLFLIDRLVTRMENAALRKETVPLFYAYRALTVDIISEYAFGSTLQMLDRADWGASFYSAWRSLWQLSPLTRQWPSLFAFMMKLPQWMQELLNPKTAEVAKMFRDVDQLTMELLQTDPKSVKAKSHPTMVWEIAYSDVLPAHERTRDRISVEANNLLAAGFETTGAMLTVATFHVLSNPNVHQRLQQELEFAIPDSAKIPNHQVLEKLPYLSAIIKETLRIAVGAYSRLPRVSPHESIAYREWVIPPNTAVGMSALFIEHNPMIFPNPDSFLPERWLRDDCRALERYLVTFGRGSRMCVGINLAYAELYAVLATIIRRFPQLRLDGPTAYDMEIVSDYFAGMTRDEGGRGLKVRVN</sequence>
<comment type="cofactor">
    <cofactor evidence="1 7">
        <name>heme</name>
        <dbReference type="ChEBI" id="CHEBI:30413"/>
    </cofactor>
</comment>
<dbReference type="GO" id="GO:0020037">
    <property type="term" value="F:heme binding"/>
    <property type="evidence" value="ECO:0007669"/>
    <property type="project" value="InterPro"/>
</dbReference>
<keyword evidence="4 8" id="KW-0560">Oxidoreductase</keyword>
<comment type="similarity">
    <text evidence="2 8">Belongs to the cytochrome P450 family.</text>
</comment>
<dbReference type="InterPro" id="IPR050121">
    <property type="entry name" value="Cytochrome_P450_monoxygenase"/>
</dbReference>
<keyword evidence="5 7" id="KW-0408">Iron</keyword>
<dbReference type="PANTHER" id="PTHR24305:SF157">
    <property type="entry name" value="N-ACETYLTRYPTOPHAN 6-HYDROXYLASE IVOC-RELATED"/>
    <property type="match status" value="1"/>
</dbReference>
<organism evidence="9 10">
    <name type="scientific">Viridothelium virens</name>
    <name type="common">Speckled blister lichen</name>
    <name type="synonym">Trypethelium virens</name>
    <dbReference type="NCBI Taxonomy" id="1048519"/>
    <lineage>
        <taxon>Eukaryota</taxon>
        <taxon>Fungi</taxon>
        <taxon>Dikarya</taxon>
        <taxon>Ascomycota</taxon>
        <taxon>Pezizomycotina</taxon>
        <taxon>Dothideomycetes</taxon>
        <taxon>Dothideomycetes incertae sedis</taxon>
        <taxon>Trypetheliales</taxon>
        <taxon>Trypetheliaceae</taxon>
        <taxon>Viridothelium</taxon>
    </lineage>
</organism>
<dbReference type="EMBL" id="ML991778">
    <property type="protein sequence ID" value="KAF2237884.1"/>
    <property type="molecule type" value="Genomic_DNA"/>
</dbReference>
<dbReference type="OrthoDB" id="3945418at2759"/>
<dbReference type="GO" id="GO:0016705">
    <property type="term" value="F:oxidoreductase activity, acting on paired donors, with incorporation or reduction of molecular oxygen"/>
    <property type="evidence" value="ECO:0007669"/>
    <property type="project" value="InterPro"/>
</dbReference>
<accession>A0A6A6HIB6</accession>
<dbReference type="PANTHER" id="PTHR24305">
    <property type="entry name" value="CYTOCHROME P450"/>
    <property type="match status" value="1"/>
</dbReference>
<dbReference type="SUPFAM" id="SSF48264">
    <property type="entry name" value="Cytochrome P450"/>
    <property type="match status" value="1"/>
</dbReference>
<evidence type="ECO:0000256" key="5">
    <source>
        <dbReference type="ARBA" id="ARBA00023004"/>
    </source>
</evidence>
<dbReference type="Proteomes" id="UP000800092">
    <property type="component" value="Unassembled WGS sequence"/>
</dbReference>
<dbReference type="InterPro" id="IPR017972">
    <property type="entry name" value="Cyt_P450_CS"/>
</dbReference>
<gene>
    <name evidence="9" type="ORF">EV356DRAFT_527081</name>
</gene>
<dbReference type="PROSITE" id="PS00086">
    <property type="entry name" value="CYTOCHROME_P450"/>
    <property type="match status" value="1"/>
</dbReference>
<evidence type="ECO:0000256" key="3">
    <source>
        <dbReference type="ARBA" id="ARBA00022723"/>
    </source>
</evidence>
<evidence type="ECO:0000313" key="10">
    <source>
        <dbReference type="Proteomes" id="UP000800092"/>
    </source>
</evidence>
<dbReference type="InterPro" id="IPR001128">
    <property type="entry name" value="Cyt_P450"/>
</dbReference>
<dbReference type="AlphaFoldDB" id="A0A6A6HIB6"/>
<evidence type="ECO:0000256" key="1">
    <source>
        <dbReference type="ARBA" id="ARBA00001971"/>
    </source>
</evidence>
<proteinExistence type="inferred from homology"/>
<keyword evidence="3 7" id="KW-0479">Metal-binding</keyword>
<feature type="binding site" description="axial binding residue" evidence="7">
    <location>
        <position position="443"/>
    </location>
    <ligand>
        <name>heme</name>
        <dbReference type="ChEBI" id="CHEBI:30413"/>
    </ligand>
    <ligandPart>
        <name>Fe</name>
        <dbReference type="ChEBI" id="CHEBI:18248"/>
    </ligandPart>
</feature>
<keyword evidence="10" id="KW-1185">Reference proteome</keyword>
<evidence type="ECO:0000256" key="4">
    <source>
        <dbReference type="ARBA" id="ARBA00023002"/>
    </source>
</evidence>
<dbReference type="CDD" id="cd11062">
    <property type="entry name" value="CYP58-like"/>
    <property type="match status" value="1"/>
</dbReference>
<keyword evidence="6 8" id="KW-0503">Monooxygenase</keyword>
<protein>
    <submittedName>
        <fullName evidence="9">Cytochrome P450</fullName>
    </submittedName>
</protein>
<evidence type="ECO:0000256" key="6">
    <source>
        <dbReference type="ARBA" id="ARBA00023033"/>
    </source>
</evidence>
<dbReference type="Gene3D" id="1.10.630.10">
    <property type="entry name" value="Cytochrome P450"/>
    <property type="match status" value="1"/>
</dbReference>
<evidence type="ECO:0000256" key="7">
    <source>
        <dbReference type="PIRSR" id="PIRSR602401-1"/>
    </source>
</evidence>
<dbReference type="InterPro" id="IPR036396">
    <property type="entry name" value="Cyt_P450_sf"/>
</dbReference>
<dbReference type="InterPro" id="IPR002401">
    <property type="entry name" value="Cyt_P450_E_grp-I"/>
</dbReference>
<dbReference type="PRINTS" id="PR00463">
    <property type="entry name" value="EP450I"/>
</dbReference>
<keyword evidence="7 8" id="KW-0349">Heme</keyword>
<evidence type="ECO:0000256" key="2">
    <source>
        <dbReference type="ARBA" id="ARBA00010617"/>
    </source>
</evidence>
<dbReference type="PRINTS" id="PR00385">
    <property type="entry name" value="P450"/>
</dbReference>
<evidence type="ECO:0000256" key="8">
    <source>
        <dbReference type="RuleBase" id="RU000461"/>
    </source>
</evidence>
<dbReference type="GO" id="GO:0005506">
    <property type="term" value="F:iron ion binding"/>
    <property type="evidence" value="ECO:0007669"/>
    <property type="project" value="InterPro"/>
</dbReference>